<reference evidence="2" key="2">
    <citation type="journal article" date="2015" name="Fish Shellfish Immunol.">
        <title>Early steps in the European eel (Anguilla anguilla)-Vibrio vulnificus interaction in the gills: Role of the RtxA13 toxin.</title>
        <authorList>
            <person name="Callol A."/>
            <person name="Pajuelo D."/>
            <person name="Ebbesson L."/>
            <person name="Teles M."/>
            <person name="MacKenzie S."/>
            <person name="Amaro C."/>
        </authorList>
    </citation>
    <scope>NUCLEOTIDE SEQUENCE</scope>
</reference>
<accession>A0A0E9REB8</accession>
<dbReference type="AlphaFoldDB" id="A0A0E9REB8"/>
<feature type="region of interest" description="Disordered" evidence="1">
    <location>
        <begin position="1"/>
        <end position="35"/>
    </location>
</feature>
<evidence type="ECO:0000256" key="1">
    <source>
        <dbReference type="SAM" id="MobiDB-lite"/>
    </source>
</evidence>
<sequence>MATAAGSRPIRETARQRLSKSMTGENKTQTQQCTD</sequence>
<dbReference type="EMBL" id="GBXM01081153">
    <property type="protein sequence ID" value="JAH27424.1"/>
    <property type="molecule type" value="Transcribed_RNA"/>
</dbReference>
<reference evidence="2" key="1">
    <citation type="submission" date="2014-11" db="EMBL/GenBank/DDBJ databases">
        <authorList>
            <person name="Amaro Gonzalez C."/>
        </authorList>
    </citation>
    <scope>NUCLEOTIDE SEQUENCE</scope>
</reference>
<organism evidence="2">
    <name type="scientific">Anguilla anguilla</name>
    <name type="common">European freshwater eel</name>
    <name type="synonym">Muraena anguilla</name>
    <dbReference type="NCBI Taxonomy" id="7936"/>
    <lineage>
        <taxon>Eukaryota</taxon>
        <taxon>Metazoa</taxon>
        <taxon>Chordata</taxon>
        <taxon>Craniata</taxon>
        <taxon>Vertebrata</taxon>
        <taxon>Euteleostomi</taxon>
        <taxon>Actinopterygii</taxon>
        <taxon>Neopterygii</taxon>
        <taxon>Teleostei</taxon>
        <taxon>Anguilliformes</taxon>
        <taxon>Anguillidae</taxon>
        <taxon>Anguilla</taxon>
    </lineage>
</organism>
<name>A0A0E9REB8_ANGAN</name>
<evidence type="ECO:0000313" key="2">
    <source>
        <dbReference type="EMBL" id="JAH27424.1"/>
    </source>
</evidence>
<proteinExistence type="predicted"/>
<protein>
    <submittedName>
        <fullName evidence="2">Uncharacterized protein</fullName>
    </submittedName>
</protein>
<feature type="compositionally biased region" description="Polar residues" evidence="1">
    <location>
        <begin position="19"/>
        <end position="35"/>
    </location>
</feature>